<feature type="transmembrane region" description="Helical" evidence="1">
    <location>
        <begin position="53"/>
        <end position="77"/>
    </location>
</feature>
<evidence type="ECO:0000256" key="1">
    <source>
        <dbReference type="SAM" id="Phobius"/>
    </source>
</evidence>
<name>A0A3B0W5L2_9ZZZZ</name>
<protein>
    <submittedName>
        <fullName evidence="2">Uncharacterized protein</fullName>
    </submittedName>
</protein>
<keyword evidence="1" id="KW-0472">Membrane</keyword>
<feature type="transmembrane region" description="Helical" evidence="1">
    <location>
        <begin position="28"/>
        <end position="47"/>
    </location>
</feature>
<organism evidence="2">
    <name type="scientific">hydrothermal vent metagenome</name>
    <dbReference type="NCBI Taxonomy" id="652676"/>
    <lineage>
        <taxon>unclassified sequences</taxon>
        <taxon>metagenomes</taxon>
        <taxon>ecological metagenomes</taxon>
    </lineage>
</organism>
<dbReference type="AlphaFoldDB" id="A0A3B0W5L2"/>
<dbReference type="Gene3D" id="3.40.1090.10">
    <property type="entry name" value="Cytosolic phospholipase A2 catalytic domain"/>
    <property type="match status" value="1"/>
</dbReference>
<accession>A0A3B0W5L2</accession>
<keyword evidence="1" id="KW-0812">Transmembrane</keyword>
<sequence length="531" mass="59252">RDIFNLKKIEDVNLKHNLIKELPPHTKVILIGFLLINGLLLYLFTAFGQSLSITIGTTAVVMLALATLVSVGSTIAFLGERKGIPLLFIMVMIAVLTSMIADNHEIRTATDQPKFVSEKTTIKKHFTQWLEKRKRRPQGNMEKTPVFLIATEGGGIRAAYWTAIVLGHLQDINPNFGEHVYAISGVSGGSLGASVFNALLTQDRFMEQNSSVGNCEKGNNNYFCRSKRILKEDFLAPTVASMMFPDAFQRFCFFCRFDDRAQALETAWEEAWDKEWQGLPDSQGIFNKPFQDLWFEDTEMKIPQLFLNSTVVETGQRIIATPLDLGESFSATFHDALATFAVTNNALSLSTTVHTSARFTYVSPAGSLERTDLPHAGKWIRLVGGGYFENSGATAISEILTEILSIQPDLNVQPIVIHISNEPDYPDRANNGTNSQARFLSEILSPILAIFNVRGGKGQEARLALKHKVEGINGKDHYLHFKLKKPDGQVQLPLGWMLSSKAQKNMDIQLQNHAEHIKKINSLLARLYQDN</sequence>
<dbReference type="EMBL" id="UOEW01000249">
    <property type="protein sequence ID" value="VAW39906.1"/>
    <property type="molecule type" value="Genomic_DNA"/>
</dbReference>
<evidence type="ECO:0000313" key="2">
    <source>
        <dbReference type="EMBL" id="VAW39906.1"/>
    </source>
</evidence>
<keyword evidence="1" id="KW-1133">Transmembrane helix</keyword>
<feature type="non-terminal residue" evidence="2">
    <location>
        <position position="1"/>
    </location>
</feature>
<gene>
    <name evidence="2" type="ORF">MNBD_GAMMA01-552</name>
</gene>
<proteinExistence type="predicted"/>
<dbReference type="SUPFAM" id="SSF52151">
    <property type="entry name" value="FabD/lysophospholipase-like"/>
    <property type="match status" value="1"/>
</dbReference>
<reference evidence="2" key="1">
    <citation type="submission" date="2018-06" db="EMBL/GenBank/DDBJ databases">
        <authorList>
            <person name="Zhirakovskaya E."/>
        </authorList>
    </citation>
    <scope>NUCLEOTIDE SEQUENCE</scope>
</reference>
<feature type="transmembrane region" description="Helical" evidence="1">
    <location>
        <begin position="84"/>
        <end position="101"/>
    </location>
</feature>
<dbReference type="InterPro" id="IPR016035">
    <property type="entry name" value="Acyl_Trfase/lysoPLipase"/>
</dbReference>